<proteinExistence type="inferred from homology"/>
<keyword evidence="7" id="KW-1185">Reference proteome</keyword>
<dbReference type="AlphaFoldDB" id="A0A840L375"/>
<keyword evidence="4" id="KW-0690">Ribosome biogenesis</keyword>
<dbReference type="Proteomes" id="UP000562027">
    <property type="component" value="Unassembled WGS sequence"/>
</dbReference>
<evidence type="ECO:0000256" key="4">
    <source>
        <dbReference type="ARBA" id="ARBA00022517"/>
    </source>
</evidence>
<evidence type="ECO:0000313" key="7">
    <source>
        <dbReference type="Proteomes" id="UP000562027"/>
    </source>
</evidence>
<dbReference type="InterPro" id="IPR039255">
    <property type="entry name" value="YceD_bac"/>
</dbReference>
<dbReference type="PANTHER" id="PTHR38099:SF1">
    <property type="entry name" value="LARGE RIBOSOMAL RNA SUBUNIT ACCUMULATION PROTEIN YCED"/>
    <property type="match status" value="1"/>
</dbReference>
<dbReference type="RefSeq" id="WP_184296543.1">
    <property type="nucleotide sequence ID" value="NZ_JACHLP010000001.1"/>
</dbReference>
<dbReference type="Pfam" id="PF02620">
    <property type="entry name" value="YceD"/>
    <property type="match status" value="1"/>
</dbReference>
<dbReference type="EMBL" id="JACHLP010000001">
    <property type="protein sequence ID" value="MBB4842396.1"/>
    <property type="molecule type" value="Genomic_DNA"/>
</dbReference>
<reference evidence="6 7" key="1">
    <citation type="submission" date="2020-08" db="EMBL/GenBank/DDBJ databases">
        <title>Functional genomics of gut bacteria from endangered species of beetles.</title>
        <authorList>
            <person name="Carlos-Shanley C."/>
        </authorList>
    </citation>
    <scope>NUCLEOTIDE SEQUENCE [LARGE SCALE GENOMIC DNA]</scope>
    <source>
        <strain evidence="6 7">S00239</strain>
    </source>
</reference>
<comment type="similarity">
    <text evidence="2">Belongs to the DUF177 domain family.</text>
</comment>
<comment type="caution">
    <text evidence="6">The sequence shown here is derived from an EMBL/GenBank/DDBJ whole genome shotgun (WGS) entry which is preliminary data.</text>
</comment>
<organism evidence="6 7">
    <name type="scientific">Roseateles oligotrophus</name>
    <dbReference type="NCBI Taxonomy" id="1769250"/>
    <lineage>
        <taxon>Bacteria</taxon>
        <taxon>Pseudomonadati</taxon>
        <taxon>Pseudomonadota</taxon>
        <taxon>Betaproteobacteria</taxon>
        <taxon>Burkholderiales</taxon>
        <taxon>Sphaerotilaceae</taxon>
        <taxon>Roseateles</taxon>
    </lineage>
</organism>
<protein>
    <recommendedName>
        <fullName evidence="3">Large ribosomal RNA subunit accumulation protein YceD</fullName>
    </recommendedName>
    <alternativeName>
        <fullName evidence="5">23S rRNA accumulation protein YceD</fullName>
    </alternativeName>
</protein>
<dbReference type="GO" id="GO:0042254">
    <property type="term" value="P:ribosome biogenesis"/>
    <property type="evidence" value="ECO:0007669"/>
    <property type="project" value="UniProtKB-KW"/>
</dbReference>
<dbReference type="GO" id="GO:0005829">
    <property type="term" value="C:cytosol"/>
    <property type="evidence" value="ECO:0007669"/>
    <property type="project" value="TreeGrafter"/>
</dbReference>
<accession>A0A840L375</accession>
<dbReference type="PANTHER" id="PTHR38099">
    <property type="entry name" value="LARGE RIBOSOMAL RNA SUBUNIT ACCUMULATION PROTEIN YCED"/>
    <property type="match status" value="1"/>
</dbReference>
<name>A0A840L375_9BURK</name>
<evidence type="ECO:0000256" key="3">
    <source>
        <dbReference type="ARBA" id="ARBA00015716"/>
    </source>
</evidence>
<sequence length="186" mass="20543">MKEHVFLPRKLDVAAFARDAASLEGAWPAAEMQRLAESGAPDAPAAAWPAVQWRLRGERREPRGGEAQVWLHLQAKATVQMTCQRCLQPVEEVLDIERQYRFARNESEAAELDAESDDDVLVLSRSLDALEMVEDELLLSLPLVPRHEVCSQPLVAPADDLDAADEALEERPNPFAALAALKKGKA</sequence>
<evidence type="ECO:0000256" key="5">
    <source>
        <dbReference type="ARBA" id="ARBA00031841"/>
    </source>
</evidence>
<evidence type="ECO:0000256" key="2">
    <source>
        <dbReference type="ARBA" id="ARBA00010740"/>
    </source>
</evidence>
<evidence type="ECO:0000313" key="6">
    <source>
        <dbReference type="EMBL" id="MBB4842396.1"/>
    </source>
</evidence>
<comment type="function">
    <text evidence="1">Plays a role in synthesis, processing and/or stability of 23S rRNA.</text>
</comment>
<evidence type="ECO:0000256" key="1">
    <source>
        <dbReference type="ARBA" id="ARBA00002868"/>
    </source>
</evidence>
<dbReference type="InterPro" id="IPR003772">
    <property type="entry name" value="YceD"/>
</dbReference>
<gene>
    <name evidence="6" type="ORF">HNP55_000891</name>
</gene>